<dbReference type="InterPro" id="IPR018958">
    <property type="entry name" value="Knr4/Smi1-like_dom"/>
</dbReference>
<evidence type="ECO:0000313" key="3">
    <source>
        <dbReference type="Proteomes" id="UP001596022"/>
    </source>
</evidence>
<dbReference type="InterPro" id="IPR037883">
    <property type="entry name" value="Knr4/Smi1-like_sf"/>
</dbReference>
<gene>
    <name evidence="2" type="ORF">ACFO4N_17085</name>
</gene>
<evidence type="ECO:0000313" key="2">
    <source>
        <dbReference type="EMBL" id="MFC4620417.1"/>
    </source>
</evidence>
<sequence>MVTWDSVDGEVSFDVVSKIERELGVKLPDDFVGCARINSGGYPSLEAFDFEGREEAVFNRLLSFHAESKDYIVKVYNDIRDRLVEGVYPFADDPFGNHICFDYRESKDNPKVVFWDHEVAYEDPEKAITPVCDSFTELLNKLYD</sequence>
<accession>A0ABV9GQW3</accession>
<dbReference type="Gene3D" id="3.40.1580.10">
    <property type="entry name" value="SMI1/KNR4-like"/>
    <property type="match status" value="1"/>
</dbReference>
<name>A0ABV9GQW3_9BACL</name>
<dbReference type="Pfam" id="PF14568">
    <property type="entry name" value="SUKH_6"/>
    <property type="match status" value="1"/>
</dbReference>
<reference evidence="3" key="1">
    <citation type="journal article" date="2019" name="Int. J. Syst. Evol. Microbiol.">
        <title>The Global Catalogue of Microorganisms (GCM) 10K type strain sequencing project: providing services to taxonomists for standard genome sequencing and annotation.</title>
        <authorList>
            <consortium name="The Broad Institute Genomics Platform"/>
            <consortium name="The Broad Institute Genome Sequencing Center for Infectious Disease"/>
            <person name="Wu L."/>
            <person name="Ma J."/>
        </authorList>
    </citation>
    <scope>NUCLEOTIDE SEQUENCE [LARGE SCALE GENOMIC DNA]</scope>
    <source>
        <strain evidence="3">CGMCC 1.16306</strain>
    </source>
</reference>
<feature type="domain" description="Knr4/Smi1-like" evidence="1">
    <location>
        <begin position="10"/>
        <end position="141"/>
    </location>
</feature>
<dbReference type="EMBL" id="JBHSFW010000021">
    <property type="protein sequence ID" value="MFC4620417.1"/>
    <property type="molecule type" value="Genomic_DNA"/>
</dbReference>
<protein>
    <submittedName>
        <fullName evidence="2">SMI1/KNR4 family protein</fullName>
    </submittedName>
</protein>
<dbReference type="Proteomes" id="UP001596022">
    <property type="component" value="Unassembled WGS sequence"/>
</dbReference>
<organism evidence="2 3">
    <name type="scientific">Camelliibacillus cellulosilyticus</name>
    <dbReference type="NCBI Taxonomy" id="2174486"/>
    <lineage>
        <taxon>Bacteria</taxon>
        <taxon>Bacillati</taxon>
        <taxon>Bacillota</taxon>
        <taxon>Bacilli</taxon>
        <taxon>Bacillales</taxon>
        <taxon>Sporolactobacillaceae</taxon>
        <taxon>Camelliibacillus</taxon>
    </lineage>
</organism>
<dbReference type="SUPFAM" id="SSF160631">
    <property type="entry name" value="SMI1/KNR4-like"/>
    <property type="match status" value="1"/>
</dbReference>
<dbReference type="RefSeq" id="WP_376847526.1">
    <property type="nucleotide sequence ID" value="NZ_JBHSFW010000021.1"/>
</dbReference>
<proteinExistence type="predicted"/>
<comment type="caution">
    <text evidence="2">The sequence shown here is derived from an EMBL/GenBank/DDBJ whole genome shotgun (WGS) entry which is preliminary data.</text>
</comment>
<dbReference type="SMART" id="SM00860">
    <property type="entry name" value="SMI1_KNR4"/>
    <property type="match status" value="1"/>
</dbReference>
<evidence type="ECO:0000259" key="1">
    <source>
        <dbReference type="SMART" id="SM00860"/>
    </source>
</evidence>
<keyword evidence="3" id="KW-1185">Reference proteome</keyword>